<dbReference type="Pfam" id="PF13328">
    <property type="entry name" value="HD_4"/>
    <property type="match status" value="1"/>
</dbReference>
<gene>
    <name evidence="2" type="ORF">OZ401_003821</name>
</gene>
<organism evidence="2 3">
    <name type="scientific">Candidatus Chlorohelix allophototropha</name>
    <dbReference type="NCBI Taxonomy" id="3003348"/>
    <lineage>
        <taxon>Bacteria</taxon>
        <taxon>Bacillati</taxon>
        <taxon>Chloroflexota</taxon>
        <taxon>Chloroflexia</taxon>
        <taxon>Candidatus Chloroheliales</taxon>
        <taxon>Candidatus Chloroheliaceae</taxon>
        <taxon>Candidatus Chlorohelix</taxon>
    </lineage>
</organism>
<dbReference type="InterPro" id="IPR052194">
    <property type="entry name" value="MESH1"/>
</dbReference>
<sequence>MVLTSRFEDALVFATKLHSRQTRKGSETPYVAHLLAVASIVLEHGATEDQAIAALLHDAVEDQGGLETLELIRQKYGEAVAQIVLGCSDSFEIPKPPWRERKEKYLEHITQASSSILLVSAADKLHNARSTLNDFRTYQHDVWQRFRGGMDGILWYFRALVEQFRGRVPESLLRELDLVVSNLEKEALEGRN</sequence>
<accession>A0ABY9B560</accession>
<dbReference type="EMBL" id="CP128400">
    <property type="protein sequence ID" value="WJW68215.1"/>
    <property type="molecule type" value="Genomic_DNA"/>
</dbReference>
<dbReference type="SMART" id="SM00471">
    <property type="entry name" value="HDc"/>
    <property type="match status" value="1"/>
</dbReference>
<reference evidence="2" key="1">
    <citation type="journal article" date="2024" name="Nature">
        <title>Anoxygenic phototroph of the Chloroflexota uses a type I reaction centre.</title>
        <authorList>
            <person name="Tsuji J.M."/>
            <person name="Shaw N.A."/>
            <person name="Nagashima S."/>
            <person name="Venkiteswaran J.J."/>
            <person name="Schiff S.L."/>
            <person name="Watanabe T."/>
            <person name="Fukui M."/>
            <person name="Hanada S."/>
            <person name="Tank M."/>
            <person name="Neufeld J.D."/>
        </authorList>
    </citation>
    <scope>NUCLEOTIDE SEQUENCE</scope>
    <source>
        <strain evidence="2">L227-S17</strain>
    </source>
</reference>
<dbReference type="Gene3D" id="1.10.3210.10">
    <property type="entry name" value="Hypothetical protein af1432"/>
    <property type="match status" value="1"/>
</dbReference>
<dbReference type="PANTHER" id="PTHR46246:SF1">
    <property type="entry name" value="GUANOSINE-3',5'-BIS(DIPHOSPHATE) 3'-PYROPHOSPHOHYDROLASE MESH1"/>
    <property type="match status" value="1"/>
</dbReference>
<dbReference type="PANTHER" id="PTHR46246">
    <property type="entry name" value="GUANOSINE-3',5'-BIS(DIPHOSPHATE) 3'-PYROPHOSPHOHYDROLASE MESH1"/>
    <property type="match status" value="1"/>
</dbReference>
<name>A0ABY9B560_9CHLR</name>
<evidence type="ECO:0000313" key="2">
    <source>
        <dbReference type="EMBL" id="WJW68215.1"/>
    </source>
</evidence>
<evidence type="ECO:0000313" key="3">
    <source>
        <dbReference type="Proteomes" id="UP001431572"/>
    </source>
</evidence>
<evidence type="ECO:0000259" key="1">
    <source>
        <dbReference type="SMART" id="SM00471"/>
    </source>
</evidence>
<feature type="domain" description="HD/PDEase" evidence="1">
    <location>
        <begin position="26"/>
        <end position="137"/>
    </location>
</feature>
<keyword evidence="3" id="KW-1185">Reference proteome</keyword>
<protein>
    <submittedName>
        <fullName evidence="2">HD domain-containing protein</fullName>
    </submittedName>
</protein>
<dbReference type="SUPFAM" id="SSF109604">
    <property type="entry name" value="HD-domain/PDEase-like"/>
    <property type="match status" value="1"/>
</dbReference>
<dbReference type="InterPro" id="IPR003607">
    <property type="entry name" value="HD/PDEase_dom"/>
</dbReference>
<proteinExistence type="predicted"/>
<dbReference type="Proteomes" id="UP001431572">
    <property type="component" value="Chromosome 2"/>
</dbReference>